<dbReference type="AlphaFoldDB" id="A0A177DUW2"/>
<gene>
    <name evidence="2" type="ORF">CC77DRAFT_1086550</name>
</gene>
<dbReference type="SUPFAM" id="SSF48403">
    <property type="entry name" value="Ankyrin repeat"/>
    <property type="match status" value="1"/>
</dbReference>
<keyword evidence="3" id="KW-1185">Reference proteome</keyword>
<dbReference type="EMBL" id="KV441473">
    <property type="protein sequence ID" value="OAG23494.1"/>
    <property type="molecule type" value="Genomic_DNA"/>
</dbReference>
<reference evidence="2 3" key="1">
    <citation type="submission" date="2016-05" db="EMBL/GenBank/DDBJ databases">
        <title>Comparative analysis of secretome profiles of manganese(II)-oxidizing ascomycete fungi.</title>
        <authorList>
            <consortium name="DOE Joint Genome Institute"/>
            <person name="Zeiner C.A."/>
            <person name="Purvine S.O."/>
            <person name="Zink E.M."/>
            <person name="Wu S."/>
            <person name="Pasa-Tolic L."/>
            <person name="Chaput D.L."/>
            <person name="Haridas S."/>
            <person name="Grigoriev I.V."/>
            <person name="Santelli C.M."/>
            <person name="Hansel C.M."/>
        </authorList>
    </citation>
    <scope>NUCLEOTIDE SEQUENCE [LARGE SCALE GENOMIC DNA]</scope>
    <source>
        <strain evidence="2 3">SRC1lrK2f</strain>
    </source>
</reference>
<dbReference type="RefSeq" id="XP_018388915.1">
    <property type="nucleotide sequence ID" value="XM_018529438.1"/>
</dbReference>
<dbReference type="Proteomes" id="UP000077248">
    <property type="component" value="Unassembled WGS sequence"/>
</dbReference>
<dbReference type="SMART" id="SM00248">
    <property type="entry name" value="ANK"/>
    <property type="match status" value="3"/>
</dbReference>
<evidence type="ECO:0000313" key="2">
    <source>
        <dbReference type="EMBL" id="OAG23494.1"/>
    </source>
</evidence>
<sequence length="461" mass="52463">MANLSNLPPELFQMVIHELVITSKSPSDSSHPSPRPRIGQLWRLRGVCRSFAAEIEREVFSQQPREFYRHRNVRRLVRAHFSRFMLQVSRKPGSVNEKMFTRLQRMVQYIAKQVEYEDKEQRNEVMDKTYNGLSKILPMDDVIHALWCDNVGCPYCLNFLGSKLPKRLPYHDRFCAALAAGNHRLLSQILPKLAGSHIDQLITTQPIWFAIQMRDLTSLNTILRYLEAQPPSAQIYLTRTYARFSISKCISNTLWEKYLPAAQLLLDYYEKNLPCPSSKTYSGWVAEASANCSLDQLQALKAVLRFNSGSTNLIEHDTLAAVYAKGNSAAIQEVLQHVGDINKGTVRTAPIFIAVRSGRPIAIQACLQAGADVNLSMRPNMRAIGRTHMTPLETAVHRHDVSIVRTLIENGATIPHISKWPTHARTYRLLYEAASKLTDVVLPDLEHFKRCNKNDLKALKY</sequence>
<evidence type="ECO:0000313" key="3">
    <source>
        <dbReference type="Proteomes" id="UP000077248"/>
    </source>
</evidence>
<organism evidence="2 3">
    <name type="scientific">Alternaria alternata</name>
    <name type="common">Alternaria rot fungus</name>
    <name type="synonym">Torula alternata</name>
    <dbReference type="NCBI Taxonomy" id="5599"/>
    <lineage>
        <taxon>Eukaryota</taxon>
        <taxon>Fungi</taxon>
        <taxon>Dikarya</taxon>
        <taxon>Ascomycota</taxon>
        <taxon>Pezizomycotina</taxon>
        <taxon>Dothideomycetes</taxon>
        <taxon>Pleosporomycetidae</taxon>
        <taxon>Pleosporales</taxon>
        <taxon>Pleosporineae</taxon>
        <taxon>Pleosporaceae</taxon>
        <taxon>Alternaria</taxon>
        <taxon>Alternaria sect. Alternaria</taxon>
        <taxon>Alternaria alternata complex</taxon>
    </lineage>
</organism>
<feature type="repeat" description="ANK" evidence="1">
    <location>
        <begin position="387"/>
        <end position="419"/>
    </location>
</feature>
<dbReference type="VEuPathDB" id="FungiDB:CC77DRAFT_1086550"/>
<dbReference type="InterPro" id="IPR002110">
    <property type="entry name" value="Ankyrin_rpt"/>
</dbReference>
<dbReference type="Gene3D" id="1.25.40.20">
    <property type="entry name" value="Ankyrin repeat-containing domain"/>
    <property type="match status" value="1"/>
</dbReference>
<dbReference type="PROSITE" id="PS50088">
    <property type="entry name" value="ANK_REPEAT"/>
    <property type="match status" value="1"/>
</dbReference>
<dbReference type="OMA" id="ICKNDIT"/>
<dbReference type="GeneID" id="29115032"/>
<evidence type="ECO:0000256" key="1">
    <source>
        <dbReference type="PROSITE-ProRule" id="PRU00023"/>
    </source>
</evidence>
<dbReference type="PROSITE" id="PS50297">
    <property type="entry name" value="ANK_REP_REGION"/>
    <property type="match status" value="1"/>
</dbReference>
<dbReference type="KEGG" id="aalt:CC77DRAFT_1086550"/>
<protein>
    <submittedName>
        <fullName evidence="2">Uncharacterized protein</fullName>
    </submittedName>
</protein>
<dbReference type="InterPro" id="IPR036770">
    <property type="entry name" value="Ankyrin_rpt-contain_sf"/>
</dbReference>
<accession>A0A177DUW2</accession>
<proteinExistence type="predicted"/>
<name>A0A177DUW2_ALTAL</name>
<keyword evidence="1" id="KW-0040">ANK repeat</keyword>